<evidence type="ECO:0000256" key="2">
    <source>
        <dbReference type="HAMAP-Rule" id="MF_00758"/>
    </source>
</evidence>
<name>A0A9X4E2S4_9NEIS</name>
<reference evidence="3" key="1">
    <citation type="submission" date="2022-10" db="EMBL/GenBank/DDBJ databases">
        <authorList>
            <person name="Boutroux M."/>
        </authorList>
    </citation>
    <scope>NUCLEOTIDE SEQUENCE</scope>
    <source>
        <strain evidence="3">51.81</strain>
    </source>
</reference>
<evidence type="ECO:0000313" key="3">
    <source>
        <dbReference type="EMBL" id="MDD9326911.1"/>
    </source>
</evidence>
<dbReference type="PANTHER" id="PTHR30327:SF1">
    <property type="entry name" value="UPF0301 PROTEIN YQGE"/>
    <property type="match status" value="1"/>
</dbReference>
<dbReference type="HAMAP" id="MF_00758">
    <property type="entry name" value="UPF0301"/>
    <property type="match status" value="1"/>
</dbReference>
<accession>A0A9X4E2S4</accession>
<organism evidence="3">
    <name type="scientific">Neisseria leonii</name>
    <dbReference type="NCBI Taxonomy" id="2995413"/>
    <lineage>
        <taxon>Bacteria</taxon>
        <taxon>Pseudomonadati</taxon>
        <taxon>Pseudomonadota</taxon>
        <taxon>Betaproteobacteria</taxon>
        <taxon>Neisseriales</taxon>
        <taxon>Neisseriaceae</taxon>
        <taxon>Neisseria</taxon>
    </lineage>
</organism>
<dbReference type="GO" id="GO:0005829">
    <property type="term" value="C:cytosol"/>
    <property type="evidence" value="ECO:0007669"/>
    <property type="project" value="TreeGrafter"/>
</dbReference>
<dbReference type="SUPFAM" id="SSF143456">
    <property type="entry name" value="VC0467-like"/>
    <property type="match status" value="1"/>
</dbReference>
<dbReference type="Proteomes" id="UP001149607">
    <property type="component" value="Chromosome"/>
</dbReference>
<evidence type="ECO:0000256" key="1">
    <source>
        <dbReference type="ARBA" id="ARBA00009600"/>
    </source>
</evidence>
<evidence type="ECO:0000313" key="5">
    <source>
        <dbReference type="Proteomes" id="UP001149607"/>
    </source>
</evidence>
<dbReference type="InterPro" id="IPR003774">
    <property type="entry name" value="AlgH-like"/>
</dbReference>
<sequence length="182" mass="19617">MNLSDHFLIAMPQVEDPFFGGSVVYMCRHDGDGAMGVVVNKPSPVMMELVFEAAASATPERFAGQSVMMGGPVQIDRGFVLHSPPGNWQSSLLVNDEVALTSSRDIIEQFTETGAVRQALVSIGYAAWQAGQLERELADNAWLTVAADREILFELPYGARYQAALDKLGVNAAFLMKGAGHA</sequence>
<evidence type="ECO:0000313" key="4">
    <source>
        <dbReference type="EMBL" id="WWY03321.1"/>
    </source>
</evidence>
<comment type="similarity">
    <text evidence="1 2">Belongs to the UPF0301 (AlgH) family.</text>
</comment>
<dbReference type="PANTHER" id="PTHR30327">
    <property type="entry name" value="UNCHARACTERIZED PROTEIN YQGE"/>
    <property type="match status" value="1"/>
</dbReference>
<protein>
    <recommendedName>
        <fullName evidence="2">UPF0301 protein ORY91_000283</fullName>
    </recommendedName>
</protein>
<keyword evidence="5" id="KW-1185">Reference proteome</keyword>
<dbReference type="EMBL" id="CP146598">
    <property type="protein sequence ID" value="WWY03321.1"/>
    <property type="molecule type" value="Genomic_DNA"/>
</dbReference>
<dbReference type="AlphaFoldDB" id="A0A9X4E2S4"/>
<dbReference type="Pfam" id="PF02622">
    <property type="entry name" value="DUF179"/>
    <property type="match status" value="1"/>
</dbReference>
<gene>
    <name evidence="3" type="ORF">ORY91_000283</name>
    <name evidence="4" type="ORF">V9W64_00790</name>
</gene>
<dbReference type="NCBIfam" id="NF001266">
    <property type="entry name" value="PRK00228.1-1"/>
    <property type="match status" value="1"/>
</dbReference>
<reference evidence="4" key="2">
    <citation type="submission" date="2024-02" db="EMBL/GenBank/DDBJ databases">
        <title>Neisseria leonii sp. nov.</title>
        <authorList>
            <person name="Boutroux M."/>
            <person name="Favre-Rochex S."/>
            <person name="Gorgette O."/>
            <person name="Touak G."/>
            <person name="Muhle E."/>
            <person name="Chesneau O."/>
            <person name="Clermont D."/>
            <person name="Rahi P."/>
        </authorList>
    </citation>
    <scope>NUCLEOTIDE SEQUENCE</scope>
    <source>
        <strain evidence="4">51.81</strain>
    </source>
</reference>
<dbReference type="Gene3D" id="3.40.1740.10">
    <property type="entry name" value="VC0467-like"/>
    <property type="match status" value="1"/>
</dbReference>
<proteinExistence type="inferred from homology"/>
<dbReference type="RefSeq" id="WP_274584236.1">
    <property type="nucleotide sequence ID" value="NZ_CP145811.1"/>
</dbReference>
<dbReference type="EMBL" id="JAPQFL010000001">
    <property type="protein sequence ID" value="MDD9326911.1"/>
    <property type="molecule type" value="Genomic_DNA"/>
</dbReference>